<protein>
    <submittedName>
        <fullName evidence="2">Membrane dipeptidase</fullName>
        <ecNumber evidence="2">3.4.13.19</ecNumber>
    </submittedName>
</protein>
<dbReference type="SUPFAM" id="SSF51556">
    <property type="entry name" value="Metallo-dependent hydrolases"/>
    <property type="match status" value="1"/>
</dbReference>
<evidence type="ECO:0000313" key="2">
    <source>
        <dbReference type="EMBL" id="SMX81704.1"/>
    </source>
</evidence>
<dbReference type="GO" id="GO:0006508">
    <property type="term" value="P:proteolysis"/>
    <property type="evidence" value="ECO:0007669"/>
    <property type="project" value="InterPro"/>
</dbReference>
<gene>
    <name evidence="2" type="ORF">BLIN9172_01691</name>
</gene>
<dbReference type="PROSITE" id="PS51365">
    <property type="entry name" value="RENAL_DIPEPTIDASE_2"/>
    <property type="match status" value="1"/>
</dbReference>
<dbReference type="RefSeq" id="WP_101554659.1">
    <property type="nucleotide sequence ID" value="NZ_FXYY01000008.1"/>
</dbReference>
<keyword evidence="2" id="KW-0224">Dipeptidase</keyword>
<dbReference type="InterPro" id="IPR008257">
    <property type="entry name" value="Pept_M19"/>
</dbReference>
<dbReference type="Proteomes" id="UP000234641">
    <property type="component" value="Unassembled WGS sequence"/>
</dbReference>
<keyword evidence="2" id="KW-0645">Protease</keyword>
<evidence type="ECO:0000313" key="3">
    <source>
        <dbReference type="Proteomes" id="UP000234641"/>
    </source>
</evidence>
<reference evidence="2 3" key="1">
    <citation type="submission" date="2017-03" db="EMBL/GenBank/DDBJ databases">
        <authorList>
            <person name="Afonso C.L."/>
            <person name="Miller P.J."/>
            <person name="Scott M.A."/>
            <person name="Spackman E."/>
            <person name="Goraichik I."/>
            <person name="Dimitrov K.M."/>
            <person name="Suarez D.L."/>
            <person name="Swayne D.E."/>
        </authorList>
    </citation>
    <scope>NUCLEOTIDE SEQUENCE [LARGE SCALE GENOMIC DNA]</scope>
    <source>
        <strain evidence="2 3">ATCC 9172</strain>
    </source>
</reference>
<dbReference type="CDD" id="cd01301">
    <property type="entry name" value="rDP_like"/>
    <property type="match status" value="1"/>
</dbReference>
<dbReference type="PANTHER" id="PTHR10443">
    <property type="entry name" value="MICROSOMAL DIPEPTIDASE"/>
    <property type="match status" value="1"/>
</dbReference>
<dbReference type="AlphaFoldDB" id="A0A2H1J2T1"/>
<accession>A0A2H1J2T1</accession>
<dbReference type="Gene3D" id="3.20.20.140">
    <property type="entry name" value="Metal-dependent hydrolases"/>
    <property type="match status" value="1"/>
</dbReference>
<feature type="region of interest" description="Disordered" evidence="1">
    <location>
        <begin position="1"/>
        <end position="25"/>
    </location>
</feature>
<dbReference type="PANTHER" id="PTHR10443:SF12">
    <property type="entry name" value="DIPEPTIDASE"/>
    <property type="match status" value="1"/>
</dbReference>
<keyword evidence="2" id="KW-0378">Hydrolase</keyword>
<dbReference type="EC" id="3.4.13.19" evidence="2"/>
<dbReference type="GO" id="GO:0070573">
    <property type="term" value="F:metallodipeptidase activity"/>
    <property type="evidence" value="ECO:0007669"/>
    <property type="project" value="InterPro"/>
</dbReference>
<evidence type="ECO:0000256" key="1">
    <source>
        <dbReference type="SAM" id="MobiDB-lite"/>
    </source>
</evidence>
<proteinExistence type="predicted"/>
<feature type="compositionally biased region" description="Low complexity" evidence="1">
    <location>
        <begin position="11"/>
        <end position="25"/>
    </location>
</feature>
<feature type="region of interest" description="Disordered" evidence="1">
    <location>
        <begin position="375"/>
        <end position="411"/>
    </location>
</feature>
<dbReference type="EMBL" id="FXYY01000008">
    <property type="protein sequence ID" value="SMX81704.1"/>
    <property type="molecule type" value="Genomic_DNA"/>
</dbReference>
<sequence length="411" mass="42967">MTAPSTESALATESAPNAESAAAASAPAVDVFDGHNDLAWYLREERDYSVEGLNDPAVSPFTTMDQLAAGHVAAQYWSVYVHSSITGPDAVKATWEQIDAVQRVVTAYPERLAFARTAADVRAARTAGKVASLMGVEGGQQIDESLAVLRSFARAGARYMTLTWSTTHSWADSATDEPVHGGLSAFGREVVAEMNRIGMILDLSHVAPTVMHQSLDQSTLPVLFTHSCAFGLNPHPRNIPDDVLDRVPGNGGVAMMTFVPSFVSNARREWGDAGEQGTAPEVTVAQVADHCDYVRERIGIDHIGLGGDICGVDELPTGLGDAGQYPTLFAELASRGWSQSDLRKIGFDNAMRVLDAHEDAYTAFLGYADDAPSVAADPAASAGDGGVGSGGHADHAASAGNGPAASAGAES</sequence>
<name>A0A2H1J2T1_BRELN</name>
<feature type="compositionally biased region" description="Low complexity" evidence="1">
    <location>
        <begin position="396"/>
        <end position="411"/>
    </location>
</feature>
<organism evidence="2 3">
    <name type="scientific">Brevibacterium linens ATCC 9172</name>
    <dbReference type="NCBI Taxonomy" id="1255617"/>
    <lineage>
        <taxon>Bacteria</taxon>
        <taxon>Bacillati</taxon>
        <taxon>Actinomycetota</taxon>
        <taxon>Actinomycetes</taxon>
        <taxon>Micrococcales</taxon>
        <taxon>Brevibacteriaceae</taxon>
        <taxon>Brevibacterium</taxon>
    </lineage>
</organism>
<dbReference type="InterPro" id="IPR032466">
    <property type="entry name" value="Metal_Hydrolase"/>
</dbReference>
<dbReference type="Pfam" id="PF01244">
    <property type="entry name" value="Peptidase_M19"/>
    <property type="match status" value="1"/>
</dbReference>